<keyword evidence="2" id="KW-1185">Reference proteome</keyword>
<comment type="caution">
    <text evidence="1">The sequence shown here is derived from an EMBL/GenBank/DDBJ whole genome shotgun (WGS) entry which is preliminary data.</text>
</comment>
<accession>A0A4C1WYJ4</accession>
<gene>
    <name evidence="1" type="ORF">EVAR_97653_1</name>
</gene>
<evidence type="ECO:0000313" key="2">
    <source>
        <dbReference type="Proteomes" id="UP000299102"/>
    </source>
</evidence>
<sequence length="84" mass="9188">MLAAEACAASSETTDIFSTYQLFGFQALSYEGQVSTINDKLGSNGIRPVKIVTPNELEEEKPQFGFSHVATGVRRVHRPVFAEP</sequence>
<name>A0A4C1WYJ4_EUMVA</name>
<proteinExistence type="predicted"/>
<reference evidence="1 2" key="1">
    <citation type="journal article" date="2019" name="Commun. Biol.">
        <title>The bagworm genome reveals a unique fibroin gene that provides high tensile strength.</title>
        <authorList>
            <person name="Kono N."/>
            <person name="Nakamura H."/>
            <person name="Ohtoshi R."/>
            <person name="Tomita M."/>
            <person name="Numata K."/>
            <person name="Arakawa K."/>
        </authorList>
    </citation>
    <scope>NUCLEOTIDE SEQUENCE [LARGE SCALE GENOMIC DNA]</scope>
</reference>
<dbReference type="EMBL" id="BGZK01000682">
    <property type="protein sequence ID" value="GBP55940.1"/>
    <property type="molecule type" value="Genomic_DNA"/>
</dbReference>
<dbReference type="AlphaFoldDB" id="A0A4C1WYJ4"/>
<organism evidence="1 2">
    <name type="scientific">Eumeta variegata</name>
    <name type="common">Bagworm moth</name>
    <name type="synonym">Eumeta japonica</name>
    <dbReference type="NCBI Taxonomy" id="151549"/>
    <lineage>
        <taxon>Eukaryota</taxon>
        <taxon>Metazoa</taxon>
        <taxon>Ecdysozoa</taxon>
        <taxon>Arthropoda</taxon>
        <taxon>Hexapoda</taxon>
        <taxon>Insecta</taxon>
        <taxon>Pterygota</taxon>
        <taxon>Neoptera</taxon>
        <taxon>Endopterygota</taxon>
        <taxon>Lepidoptera</taxon>
        <taxon>Glossata</taxon>
        <taxon>Ditrysia</taxon>
        <taxon>Tineoidea</taxon>
        <taxon>Psychidae</taxon>
        <taxon>Oiketicinae</taxon>
        <taxon>Eumeta</taxon>
    </lineage>
</organism>
<protein>
    <submittedName>
        <fullName evidence="1">Uncharacterized protein</fullName>
    </submittedName>
</protein>
<evidence type="ECO:0000313" key="1">
    <source>
        <dbReference type="EMBL" id="GBP55940.1"/>
    </source>
</evidence>
<dbReference type="Proteomes" id="UP000299102">
    <property type="component" value="Unassembled WGS sequence"/>
</dbReference>